<dbReference type="EMBL" id="JABJXA010000037">
    <property type="protein sequence ID" value="MBB1258943.1"/>
    <property type="molecule type" value="Genomic_DNA"/>
</dbReference>
<accession>A0A5P0YST8</accession>
<dbReference type="Gene3D" id="1.10.150.240">
    <property type="entry name" value="Putative phosphatase, domain 2"/>
    <property type="match status" value="1"/>
</dbReference>
<dbReference type="InterPro" id="IPR050155">
    <property type="entry name" value="HAD-like_hydrolase_sf"/>
</dbReference>
<dbReference type="PANTHER" id="PTHR43434:SF16">
    <property type="entry name" value="BLL8046 PROTEIN"/>
    <property type="match status" value="1"/>
</dbReference>
<protein>
    <submittedName>
        <fullName evidence="1">HAD family hydrolase</fullName>
    </submittedName>
    <submittedName>
        <fullName evidence="2">HAD hydrolase-like protein</fullName>
    </submittedName>
</protein>
<dbReference type="GO" id="GO:0008967">
    <property type="term" value="F:phosphoglycolate phosphatase activity"/>
    <property type="evidence" value="ECO:0007669"/>
    <property type="project" value="TreeGrafter"/>
</dbReference>
<dbReference type="SFLD" id="SFLDS00003">
    <property type="entry name" value="Haloacid_Dehalogenase"/>
    <property type="match status" value="1"/>
</dbReference>
<evidence type="ECO:0000313" key="3">
    <source>
        <dbReference type="Proteomes" id="UP000320857"/>
    </source>
</evidence>
<dbReference type="GO" id="GO:0005829">
    <property type="term" value="C:cytosol"/>
    <property type="evidence" value="ECO:0007669"/>
    <property type="project" value="TreeGrafter"/>
</dbReference>
<reference evidence="4" key="2">
    <citation type="submission" date="2020-05" db="EMBL/GenBank/DDBJ databases">
        <title>Classification of alakaliphilic streptomycetes isolated from an alkaline soil next to Lonar Crater, India and a proposal for the recognition of Streptomyces alkaliterrae sp. nov.</title>
        <authorList>
            <person name="Golinska P."/>
        </authorList>
    </citation>
    <scope>NUCLEOTIDE SEQUENCE [LARGE SCALE GENOMIC DNA]</scope>
    <source>
        <strain evidence="4">OF8</strain>
    </source>
</reference>
<dbReference type="RefSeq" id="WP_143648119.1">
    <property type="nucleotide sequence ID" value="NZ_JABJXA010000037.1"/>
</dbReference>
<dbReference type="GO" id="GO:0006281">
    <property type="term" value="P:DNA repair"/>
    <property type="evidence" value="ECO:0007669"/>
    <property type="project" value="TreeGrafter"/>
</dbReference>
<dbReference type="Gene3D" id="3.40.50.1000">
    <property type="entry name" value="HAD superfamily/HAD-like"/>
    <property type="match status" value="1"/>
</dbReference>
<evidence type="ECO:0000313" key="2">
    <source>
        <dbReference type="EMBL" id="MQS02667.1"/>
    </source>
</evidence>
<organism evidence="2 3">
    <name type="scientific">Streptomyces alkaliterrae</name>
    <dbReference type="NCBI Taxonomy" id="2213162"/>
    <lineage>
        <taxon>Bacteria</taxon>
        <taxon>Bacillati</taxon>
        <taxon>Actinomycetota</taxon>
        <taxon>Actinomycetes</taxon>
        <taxon>Kitasatosporales</taxon>
        <taxon>Streptomycetaceae</taxon>
        <taxon>Streptomyces</taxon>
    </lineage>
</organism>
<dbReference type="InterPro" id="IPR023198">
    <property type="entry name" value="PGP-like_dom2"/>
</dbReference>
<dbReference type="Proteomes" id="UP000320857">
    <property type="component" value="Unassembled WGS sequence"/>
</dbReference>
<dbReference type="PRINTS" id="PR00413">
    <property type="entry name" value="HADHALOGNASE"/>
</dbReference>
<gene>
    <name evidence="2" type="ORF">FNX44_012440</name>
    <name evidence="1" type="ORF">H3147_08865</name>
</gene>
<comment type="caution">
    <text evidence="2">The sequence shown here is derived from an EMBL/GenBank/DDBJ whole genome shotgun (WGS) entry which is preliminary data.</text>
</comment>
<reference evidence="2 3" key="1">
    <citation type="submission" date="2019-10" db="EMBL/GenBank/DDBJ databases">
        <title>Streptomyces sp. nov., a novel actinobacterium isolated from alkaline environment.</title>
        <authorList>
            <person name="Golinska P."/>
        </authorList>
    </citation>
    <scope>NUCLEOTIDE SEQUENCE [LARGE SCALE GENOMIC DNA]</scope>
    <source>
        <strain evidence="2 3">OF1</strain>
    </source>
</reference>
<dbReference type="InterPro" id="IPR036412">
    <property type="entry name" value="HAD-like_sf"/>
</dbReference>
<dbReference type="InterPro" id="IPR006439">
    <property type="entry name" value="HAD-SF_hydro_IA"/>
</dbReference>
<proteinExistence type="predicted"/>
<dbReference type="SUPFAM" id="SSF56784">
    <property type="entry name" value="HAD-like"/>
    <property type="match status" value="1"/>
</dbReference>
<dbReference type="Pfam" id="PF00702">
    <property type="entry name" value="Hydrolase"/>
    <property type="match status" value="1"/>
</dbReference>
<evidence type="ECO:0000313" key="4">
    <source>
        <dbReference type="Proteomes" id="UP000517765"/>
    </source>
</evidence>
<dbReference type="InterPro" id="IPR023214">
    <property type="entry name" value="HAD_sf"/>
</dbReference>
<evidence type="ECO:0000313" key="1">
    <source>
        <dbReference type="EMBL" id="MBB1258943.1"/>
    </source>
</evidence>
<keyword evidence="2" id="KW-0378">Hydrolase</keyword>
<dbReference type="AlphaFoldDB" id="A0A5P0YST8"/>
<name>A0A5P0YST8_9ACTN</name>
<dbReference type="OrthoDB" id="9793014at2"/>
<keyword evidence="3" id="KW-1185">Reference proteome</keyword>
<sequence length="221" mass="23662">MTRAAVFDVDGTLVDTNYLHAVSWWEAFRQAGHTVEMSAVHRALGRPGPDLVAELLGPDRDTRRDGPLSDAHSILYATYFERLAAFRRVPELLRALADLGWQVVLATSATGTELAALRRAINADDVIAHTASADDVSEGKPAPEPVRLAREAVGAPAERTVFVGDSVWDMRAAVSDGAVPVAVLCGGVPRADLVQAGARTVYRDPAQLLAELPASPFMTVR</sequence>
<dbReference type="SFLD" id="SFLDG01129">
    <property type="entry name" value="C1.5:_HAD__Beta-PGM__Phosphata"/>
    <property type="match status" value="1"/>
</dbReference>
<dbReference type="EMBL" id="VJYK02000106">
    <property type="protein sequence ID" value="MQS02667.1"/>
    <property type="molecule type" value="Genomic_DNA"/>
</dbReference>
<reference evidence="1" key="3">
    <citation type="journal article" name="Syst. Appl. Microbiol.">
        <title>Streptomyces alkaliterrae sp. nov., isolated from an alkaline soil, and emended descriptions of Streptomyces alkaliphilus, Streptomyces calidiresistens and Streptomyces durbertensis.</title>
        <authorList>
            <person name="Swiecimska M."/>
            <person name="Golinska P."/>
            <person name="Nouioui I."/>
            <person name="Wypij M."/>
            <person name="Rai M."/>
            <person name="Sangal V."/>
            <person name="Goodfellow M."/>
        </authorList>
    </citation>
    <scope>NUCLEOTIDE SEQUENCE</scope>
    <source>
        <strain evidence="1">OF8</strain>
    </source>
</reference>
<dbReference type="PANTHER" id="PTHR43434">
    <property type="entry name" value="PHOSPHOGLYCOLATE PHOSPHATASE"/>
    <property type="match status" value="1"/>
</dbReference>
<dbReference type="Proteomes" id="UP000517765">
    <property type="component" value="Unassembled WGS sequence"/>
</dbReference>